<dbReference type="Proteomes" id="UP000245609">
    <property type="component" value="Unassembled WGS sequence"/>
</dbReference>
<evidence type="ECO:0000256" key="1">
    <source>
        <dbReference type="ARBA" id="ARBA00006471"/>
    </source>
</evidence>
<gene>
    <name evidence="4" type="ORF">BB560_002142</name>
</gene>
<proteinExistence type="inferred from homology"/>
<dbReference type="EMBL" id="MBFS01000241">
    <property type="protein sequence ID" value="PVV03379.1"/>
    <property type="molecule type" value="Genomic_DNA"/>
</dbReference>
<protein>
    <recommendedName>
        <fullName evidence="6">30S ribosomal protein S8</fullName>
    </recommendedName>
</protein>
<dbReference type="GO" id="GO:0006412">
    <property type="term" value="P:translation"/>
    <property type="evidence" value="ECO:0007669"/>
    <property type="project" value="InterPro"/>
</dbReference>
<sequence length="153" mass="16861">MVCVHDLCARVQNGFISRLAKIAIPETSLNLSVARVLFQQGFIYSVTRGTHMGPDEIYTPTTNLNIAERRLWLSLKYYQDKPVLNRMQCISKPSRKIKITPSQAQTLVSGYASGLVKGLTPGEVVIINTPKGVMDLNQAVKEDVGGMLLARVS</sequence>
<dbReference type="Pfam" id="PF00410">
    <property type="entry name" value="Ribosomal_S8"/>
    <property type="match status" value="1"/>
</dbReference>
<comment type="similarity">
    <text evidence="1">Belongs to the universal ribosomal protein uS8 family.</text>
</comment>
<keyword evidence="5" id="KW-1185">Reference proteome</keyword>
<evidence type="ECO:0008006" key="6">
    <source>
        <dbReference type="Google" id="ProtNLM"/>
    </source>
</evidence>
<comment type="caution">
    <text evidence="4">The sequence shown here is derived from an EMBL/GenBank/DDBJ whole genome shotgun (WGS) entry which is preliminary data.</text>
</comment>
<dbReference type="SUPFAM" id="SSF56047">
    <property type="entry name" value="Ribosomal protein S8"/>
    <property type="match status" value="1"/>
</dbReference>
<dbReference type="STRING" id="133381.A0A2T9ZFM8"/>
<dbReference type="InterPro" id="IPR035987">
    <property type="entry name" value="Ribosomal_uS8_sf"/>
</dbReference>
<dbReference type="Gene3D" id="3.30.1370.30">
    <property type="match status" value="1"/>
</dbReference>
<name>A0A2T9ZFM8_9FUNG</name>
<dbReference type="AlphaFoldDB" id="A0A2T9ZFM8"/>
<accession>A0A2T9ZFM8</accession>
<keyword evidence="3" id="KW-0687">Ribonucleoprotein</keyword>
<evidence type="ECO:0000256" key="2">
    <source>
        <dbReference type="ARBA" id="ARBA00022980"/>
    </source>
</evidence>
<evidence type="ECO:0000313" key="5">
    <source>
        <dbReference type="Proteomes" id="UP000245609"/>
    </source>
</evidence>
<organism evidence="4 5">
    <name type="scientific">Smittium megazygosporum</name>
    <dbReference type="NCBI Taxonomy" id="133381"/>
    <lineage>
        <taxon>Eukaryota</taxon>
        <taxon>Fungi</taxon>
        <taxon>Fungi incertae sedis</taxon>
        <taxon>Zoopagomycota</taxon>
        <taxon>Kickxellomycotina</taxon>
        <taxon>Harpellomycetes</taxon>
        <taxon>Harpellales</taxon>
        <taxon>Legeriomycetaceae</taxon>
        <taxon>Smittium</taxon>
    </lineage>
</organism>
<dbReference type="GO" id="GO:0005840">
    <property type="term" value="C:ribosome"/>
    <property type="evidence" value="ECO:0007669"/>
    <property type="project" value="UniProtKB-KW"/>
</dbReference>
<keyword evidence="2" id="KW-0689">Ribosomal protein</keyword>
<reference evidence="4 5" key="1">
    <citation type="journal article" date="2018" name="MBio">
        <title>Comparative Genomics Reveals the Core Gene Toolbox for the Fungus-Insect Symbiosis.</title>
        <authorList>
            <person name="Wang Y."/>
            <person name="Stata M."/>
            <person name="Wang W."/>
            <person name="Stajich J.E."/>
            <person name="White M.M."/>
            <person name="Moncalvo J.M."/>
        </authorList>
    </citation>
    <scope>NUCLEOTIDE SEQUENCE [LARGE SCALE GENOMIC DNA]</scope>
    <source>
        <strain evidence="4 5">SC-DP-2</strain>
    </source>
</reference>
<dbReference type="Gene3D" id="3.30.1490.10">
    <property type="match status" value="1"/>
</dbReference>
<dbReference type="OrthoDB" id="409928at2759"/>
<dbReference type="InterPro" id="IPR000630">
    <property type="entry name" value="Ribosomal_uS8"/>
</dbReference>
<evidence type="ECO:0000313" key="4">
    <source>
        <dbReference type="EMBL" id="PVV03379.1"/>
    </source>
</evidence>
<dbReference type="GO" id="GO:1990904">
    <property type="term" value="C:ribonucleoprotein complex"/>
    <property type="evidence" value="ECO:0007669"/>
    <property type="project" value="UniProtKB-KW"/>
</dbReference>
<dbReference type="GO" id="GO:0003735">
    <property type="term" value="F:structural constituent of ribosome"/>
    <property type="evidence" value="ECO:0007669"/>
    <property type="project" value="InterPro"/>
</dbReference>
<evidence type="ECO:0000256" key="3">
    <source>
        <dbReference type="ARBA" id="ARBA00023274"/>
    </source>
</evidence>